<dbReference type="GO" id="GO:0005524">
    <property type="term" value="F:ATP binding"/>
    <property type="evidence" value="ECO:0007669"/>
    <property type="project" value="UniProtKB-KW"/>
</dbReference>
<dbReference type="EMBL" id="VSSQ01082291">
    <property type="protein sequence ID" value="MPN30973.1"/>
    <property type="molecule type" value="Genomic_DNA"/>
</dbReference>
<keyword evidence="6" id="KW-0472">Membrane</keyword>
<keyword evidence="8" id="KW-0378">Hydrolase</keyword>
<dbReference type="InterPro" id="IPR027417">
    <property type="entry name" value="P-loop_NTPase"/>
</dbReference>
<dbReference type="SUPFAM" id="SSF52540">
    <property type="entry name" value="P-loop containing nucleoside triphosphate hydrolases"/>
    <property type="match status" value="1"/>
</dbReference>
<keyword evidence="1" id="KW-0813">Transport</keyword>
<name>A0A645H552_9ZZZZ</name>
<dbReference type="AlphaFoldDB" id="A0A645H552"/>
<evidence type="ECO:0000313" key="8">
    <source>
        <dbReference type="EMBL" id="MPN30973.1"/>
    </source>
</evidence>
<proteinExistence type="predicted"/>
<evidence type="ECO:0000256" key="1">
    <source>
        <dbReference type="ARBA" id="ARBA00022448"/>
    </source>
</evidence>
<gene>
    <name evidence="8" type="primary">rbsA_72</name>
    <name evidence="8" type="ORF">SDC9_178444</name>
</gene>
<dbReference type="GO" id="GO:0016887">
    <property type="term" value="F:ATP hydrolysis activity"/>
    <property type="evidence" value="ECO:0007669"/>
    <property type="project" value="InterPro"/>
</dbReference>
<dbReference type="EC" id="3.6.3.17" evidence="8"/>
<evidence type="ECO:0000256" key="5">
    <source>
        <dbReference type="ARBA" id="ARBA00022967"/>
    </source>
</evidence>
<dbReference type="PANTHER" id="PTHR43790">
    <property type="entry name" value="CARBOHYDRATE TRANSPORT ATP-BINDING PROTEIN MG119-RELATED"/>
    <property type="match status" value="1"/>
</dbReference>
<keyword evidence="3" id="KW-0547">Nucleotide-binding</keyword>
<organism evidence="8">
    <name type="scientific">bioreactor metagenome</name>
    <dbReference type="NCBI Taxonomy" id="1076179"/>
    <lineage>
        <taxon>unclassified sequences</taxon>
        <taxon>metagenomes</taxon>
        <taxon>ecological metagenomes</taxon>
    </lineage>
</organism>
<evidence type="ECO:0000256" key="4">
    <source>
        <dbReference type="ARBA" id="ARBA00022840"/>
    </source>
</evidence>
<evidence type="ECO:0000259" key="7">
    <source>
        <dbReference type="Pfam" id="PF00005"/>
    </source>
</evidence>
<evidence type="ECO:0000256" key="2">
    <source>
        <dbReference type="ARBA" id="ARBA00022475"/>
    </source>
</evidence>
<dbReference type="Gene3D" id="3.40.50.300">
    <property type="entry name" value="P-loop containing nucleotide triphosphate hydrolases"/>
    <property type="match status" value="1"/>
</dbReference>
<sequence>MILDWGIGANITLPELKKYTKRHVTNEKVENTAAKQLAESVDVKAVTIFDKASSLSGGNQQKVVVAKALGSDLKLLIMDEPTKGVDVGAKAAIYEIMGELAKQGLAIIMISSEMPEILGMSDRVYVMCDGRVTGELGRMDASQEKILEMAMAKHSHHGAHAQGE</sequence>
<accession>A0A645H552</accession>
<keyword evidence="4 8" id="KW-0067">ATP-binding</keyword>
<dbReference type="InterPro" id="IPR050107">
    <property type="entry name" value="ABC_carbohydrate_import_ATPase"/>
</dbReference>
<protein>
    <submittedName>
        <fullName evidence="8">Ribose import ATP-binding protein RbsA</fullName>
        <ecNumber evidence="8">3.6.3.17</ecNumber>
    </submittedName>
</protein>
<comment type="caution">
    <text evidence="8">The sequence shown here is derived from an EMBL/GenBank/DDBJ whole genome shotgun (WGS) entry which is preliminary data.</text>
</comment>
<evidence type="ECO:0000256" key="3">
    <source>
        <dbReference type="ARBA" id="ARBA00022741"/>
    </source>
</evidence>
<evidence type="ECO:0000256" key="6">
    <source>
        <dbReference type="ARBA" id="ARBA00023136"/>
    </source>
</evidence>
<dbReference type="PANTHER" id="PTHR43790:SF3">
    <property type="entry name" value="D-ALLOSE IMPORT ATP-BINDING PROTEIN ALSA-RELATED"/>
    <property type="match status" value="1"/>
</dbReference>
<dbReference type="InterPro" id="IPR003439">
    <property type="entry name" value="ABC_transporter-like_ATP-bd"/>
</dbReference>
<feature type="domain" description="ABC transporter" evidence="7">
    <location>
        <begin position="30"/>
        <end position="82"/>
    </location>
</feature>
<keyword evidence="2" id="KW-1003">Cell membrane</keyword>
<reference evidence="8" key="1">
    <citation type="submission" date="2019-08" db="EMBL/GenBank/DDBJ databases">
        <authorList>
            <person name="Kucharzyk K."/>
            <person name="Murdoch R.W."/>
            <person name="Higgins S."/>
            <person name="Loffler F."/>
        </authorList>
    </citation>
    <scope>NUCLEOTIDE SEQUENCE</scope>
</reference>
<keyword evidence="5" id="KW-1278">Translocase</keyword>
<dbReference type="Pfam" id="PF00005">
    <property type="entry name" value="ABC_tran"/>
    <property type="match status" value="1"/>
</dbReference>